<evidence type="ECO:0000313" key="2">
    <source>
        <dbReference type="Proteomes" id="UP001152622"/>
    </source>
</evidence>
<dbReference type="EMBL" id="JAINUF010000010">
    <property type="protein sequence ID" value="KAJ8348055.1"/>
    <property type="molecule type" value="Genomic_DNA"/>
</dbReference>
<protein>
    <submittedName>
        <fullName evidence="1">Uncharacterized protein</fullName>
    </submittedName>
</protein>
<gene>
    <name evidence="1" type="ORF">SKAU_G00266440</name>
</gene>
<sequence>MRLTQSRRCASGIHNEQTEEFYRAQASLATGTTRQVPPIGRTPRRRGFSAFLDAGESHIACFLKSRLAPAATRRLKALNSGEAVALPFRAEFISIA</sequence>
<keyword evidence="2" id="KW-1185">Reference proteome</keyword>
<name>A0A9Q1EZD9_SYNKA</name>
<dbReference type="AlphaFoldDB" id="A0A9Q1EZD9"/>
<dbReference type="Proteomes" id="UP001152622">
    <property type="component" value="Chromosome 10"/>
</dbReference>
<proteinExistence type="predicted"/>
<organism evidence="1 2">
    <name type="scientific">Synaphobranchus kaupii</name>
    <name type="common">Kaup's arrowtooth eel</name>
    <dbReference type="NCBI Taxonomy" id="118154"/>
    <lineage>
        <taxon>Eukaryota</taxon>
        <taxon>Metazoa</taxon>
        <taxon>Chordata</taxon>
        <taxon>Craniata</taxon>
        <taxon>Vertebrata</taxon>
        <taxon>Euteleostomi</taxon>
        <taxon>Actinopterygii</taxon>
        <taxon>Neopterygii</taxon>
        <taxon>Teleostei</taxon>
        <taxon>Anguilliformes</taxon>
        <taxon>Synaphobranchidae</taxon>
        <taxon>Synaphobranchus</taxon>
    </lineage>
</organism>
<evidence type="ECO:0000313" key="1">
    <source>
        <dbReference type="EMBL" id="KAJ8348055.1"/>
    </source>
</evidence>
<accession>A0A9Q1EZD9</accession>
<comment type="caution">
    <text evidence="1">The sequence shown here is derived from an EMBL/GenBank/DDBJ whole genome shotgun (WGS) entry which is preliminary data.</text>
</comment>
<reference evidence="1" key="1">
    <citation type="journal article" date="2023" name="Science">
        <title>Genome structures resolve the early diversification of teleost fishes.</title>
        <authorList>
            <person name="Parey E."/>
            <person name="Louis A."/>
            <person name="Montfort J."/>
            <person name="Bouchez O."/>
            <person name="Roques C."/>
            <person name="Iampietro C."/>
            <person name="Lluch J."/>
            <person name="Castinel A."/>
            <person name="Donnadieu C."/>
            <person name="Desvignes T."/>
            <person name="Floi Bucao C."/>
            <person name="Jouanno E."/>
            <person name="Wen M."/>
            <person name="Mejri S."/>
            <person name="Dirks R."/>
            <person name="Jansen H."/>
            <person name="Henkel C."/>
            <person name="Chen W.J."/>
            <person name="Zahm M."/>
            <person name="Cabau C."/>
            <person name="Klopp C."/>
            <person name="Thompson A.W."/>
            <person name="Robinson-Rechavi M."/>
            <person name="Braasch I."/>
            <person name="Lecointre G."/>
            <person name="Bobe J."/>
            <person name="Postlethwait J.H."/>
            <person name="Berthelot C."/>
            <person name="Roest Crollius H."/>
            <person name="Guiguen Y."/>
        </authorList>
    </citation>
    <scope>NUCLEOTIDE SEQUENCE</scope>
    <source>
        <strain evidence="1">WJC10195</strain>
    </source>
</reference>